<keyword evidence="5 11" id="KW-0808">Transferase</keyword>
<dbReference type="SMART" id="SM00116">
    <property type="entry name" value="CBS"/>
    <property type="match status" value="2"/>
</dbReference>
<dbReference type="HAMAP" id="MF_00296">
    <property type="entry name" value="MetX_acyltransf"/>
    <property type="match status" value="1"/>
</dbReference>
<dbReference type="RefSeq" id="WP_014406180.1">
    <property type="nucleotide sequence ID" value="NC_017034.1"/>
</dbReference>
<feature type="active site" evidence="11">
    <location>
        <position position="348"/>
    </location>
</feature>
<feature type="binding site" evidence="11">
    <location>
        <position position="349"/>
    </location>
    <ligand>
        <name>substrate</name>
    </ligand>
</feature>
<dbReference type="PANTHER" id="PTHR32268">
    <property type="entry name" value="HOMOSERINE O-ACETYLTRANSFERASE"/>
    <property type="match status" value="1"/>
</dbReference>
<evidence type="ECO:0000256" key="6">
    <source>
        <dbReference type="ARBA" id="ARBA00022737"/>
    </source>
</evidence>
<comment type="subunit">
    <text evidence="2 11">Homodimer.</text>
</comment>
<dbReference type="Proteomes" id="UP000005233">
    <property type="component" value="Chromosome"/>
</dbReference>
<dbReference type="CDD" id="cd04605">
    <property type="entry name" value="CBS_pair_arch_MET2_assoc"/>
    <property type="match status" value="1"/>
</dbReference>
<organism evidence="14 15">
    <name type="scientific">Methanocella conradii (strain DSM 24694 / JCM 17849 / CGMCC 1.5162 / HZ254)</name>
    <dbReference type="NCBI Taxonomy" id="1041930"/>
    <lineage>
        <taxon>Archaea</taxon>
        <taxon>Methanobacteriati</taxon>
        <taxon>Methanobacteriota</taxon>
        <taxon>Stenosarchaea group</taxon>
        <taxon>Methanomicrobia</taxon>
        <taxon>Methanocellales</taxon>
        <taxon>Methanocellaceae</taxon>
        <taxon>Methanocella</taxon>
    </lineage>
</organism>
<dbReference type="InterPro" id="IPR008220">
    <property type="entry name" value="HAT_MetX-like"/>
</dbReference>
<keyword evidence="3 11" id="KW-0963">Cytoplasm</keyword>
<reference evidence="14 15" key="1">
    <citation type="journal article" date="2012" name="J. Bacteriol.">
        <title>Complete genome sequence of a thermophilic methanogen, Methanocella conradii HZ254, isolated from Chinese rice field soil.</title>
        <authorList>
            <person name="Lu Z."/>
            <person name="Lu Y."/>
        </authorList>
    </citation>
    <scope>NUCLEOTIDE SEQUENCE [LARGE SCALE GENOMIC DNA]</scope>
    <source>
        <strain evidence="15">DSM 24694 / JCM 17849 / CGMCC 1.5162 / HZ254</strain>
    </source>
</reference>
<keyword evidence="6" id="KW-0677">Repeat</keyword>
<evidence type="ECO:0000256" key="11">
    <source>
        <dbReference type="HAMAP-Rule" id="MF_00296"/>
    </source>
</evidence>
<comment type="function">
    <text evidence="1 11">Transfers an acetyl group from acetyl-CoA to L-homoserine, forming acetyl-L-homoserine.</text>
</comment>
<evidence type="ECO:0000256" key="8">
    <source>
        <dbReference type="ARBA" id="ARBA00023167"/>
    </source>
</evidence>
<dbReference type="Gene3D" id="3.10.580.10">
    <property type="entry name" value="CBS-domain"/>
    <property type="match status" value="1"/>
</dbReference>
<keyword evidence="8 11" id="KW-0486">Methionine biosynthesis</keyword>
<dbReference type="GO" id="GO:0009086">
    <property type="term" value="P:methionine biosynthetic process"/>
    <property type="evidence" value="ECO:0007669"/>
    <property type="project" value="UniProtKB-UniRule"/>
</dbReference>
<keyword evidence="15" id="KW-1185">Reference proteome</keyword>
<dbReference type="FunFam" id="1.10.1740.110:FF:000001">
    <property type="entry name" value="Homoserine O-acetyltransferase"/>
    <property type="match status" value="1"/>
</dbReference>
<dbReference type="Pfam" id="PF00571">
    <property type="entry name" value="CBS"/>
    <property type="match status" value="2"/>
</dbReference>
<comment type="similarity">
    <text evidence="11">Belongs to the AB hydrolase superfamily. MetX family.</text>
</comment>
<dbReference type="GO" id="GO:0004414">
    <property type="term" value="F:homoserine O-acetyltransferase activity"/>
    <property type="evidence" value="ECO:0007669"/>
    <property type="project" value="UniProtKB-UniRule"/>
</dbReference>
<evidence type="ECO:0000256" key="7">
    <source>
        <dbReference type="ARBA" id="ARBA00023122"/>
    </source>
</evidence>
<evidence type="ECO:0000313" key="14">
    <source>
        <dbReference type="EMBL" id="AFD00349.1"/>
    </source>
</evidence>
<gene>
    <name evidence="14" type="primary">metX</name>
    <name evidence="11" type="synonym">metXA</name>
    <name evidence="14" type="ordered locus">Mtc_1597</name>
</gene>
<dbReference type="HOGENOM" id="CLU_028760_1_1_2"/>
<dbReference type="Gene3D" id="3.40.50.1820">
    <property type="entry name" value="alpha/beta hydrolase"/>
    <property type="match status" value="1"/>
</dbReference>
<feature type="domain" description="CBS" evidence="13">
    <location>
        <begin position="435"/>
        <end position="489"/>
    </location>
</feature>
<dbReference type="InterPro" id="IPR046342">
    <property type="entry name" value="CBS_dom_sf"/>
</dbReference>
<dbReference type="PROSITE" id="PS51371">
    <property type="entry name" value="CBS"/>
    <property type="match status" value="2"/>
</dbReference>
<evidence type="ECO:0000256" key="1">
    <source>
        <dbReference type="ARBA" id="ARBA00003082"/>
    </source>
</evidence>
<evidence type="ECO:0000256" key="9">
    <source>
        <dbReference type="ARBA" id="ARBA00023315"/>
    </source>
</evidence>
<dbReference type="Gene3D" id="1.10.1740.110">
    <property type="match status" value="1"/>
</dbReference>
<accession>H8I7U9</accession>
<keyword evidence="4 11" id="KW-0028">Amino-acid biosynthesis</keyword>
<dbReference type="GeneID" id="11971735"/>
<dbReference type="EMBL" id="CP003243">
    <property type="protein sequence ID" value="AFD00349.1"/>
    <property type="molecule type" value="Genomic_DNA"/>
</dbReference>
<dbReference type="PANTHER" id="PTHR32268:SF11">
    <property type="entry name" value="HOMOSERINE O-ACETYLTRANSFERASE"/>
    <property type="match status" value="1"/>
</dbReference>
<name>H8I7U9_METCZ</name>
<dbReference type="GO" id="GO:0009092">
    <property type="term" value="P:homoserine metabolic process"/>
    <property type="evidence" value="ECO:0007669"/>
    <property type="project" value="TreeGrafter"/>
</dbReference>
<comment type="subcellular location">
    <subcellularLocation>
        <location evidence="11">Cytoplasm</location>
    </subcellularLocation>
</comment>
<comment type="catalytic activity">
    <reaction evidence="10 11">
        <text>L-homoserine + acetyl-CoA = O-acetyl-L-homoserine + CoA</text>
        <dbReference type="Rhea" id="RHEA:13701"/>
        <dbReference type="ChEBI" id="CHEBI:57287"/>
        <dbReference type="ChEBI" id="CHEBI:57288"/>
        <dbReference type="ChEBI" id="CHEBI:57476"/>
        <dbReference type="ChEBI" id="CHEBI:57716"/>
        <dbReference type="EC" id="2.3.1.31"/>
    </reaction>
</comment>
<evidence type="ECO:0000256" key="3">
    <source>
        <dbReference type="ARBA" id="ARBA00022490"/>
    </source>
</evidence>
<evidence type="ECO:0000256" key="4">
    <source>
        <dbReference type="ARBA" id="ARBA00022605"/>
    </source>
</evidence>
<feature type="binding site" evidence="11">
    <location>
        <position position="221"/>
    </location>
    <ligand>
        <name>substrate</name>
    </ligand>
</feature>
<feature type="active site" evidence="11">
    <location>
        <position position="315"/>
    </location>
</feature>
<dbReference type="STRING" id="1041930.Mtc_1597"/>
<dbReference type="InterPro" id="IPR000644">
    <property type="entry name" value="CBS_dom"/>
</dbReference>
<evidence type="ECO:0000256" key="5">
    <source>
        <dbReference type="ARBA" id="ARBA00022679"/>
    </source>
</evidence>
<dbReference type="InterPro" id="IPR000073">
    <property type="entry name" value="AB_hydrolase_1"/>
</dbReference>
<dbReference type="SUPFAM" id="SSF53474">
    <property type="entry name" value="alpha/beta-Hydrolases"/>
    <property type="match status" value="1"/>
</dbReference>
<comment type="caution">
    <text evidence="11">Lacks conserved residue(s) required for the propagation of feature annotation.</text>
</comment>
<dbReference type="EC" id="2.3.1.31" evidence="11"/>
<dbReference type="Pfam" id="PF00561">
    <property type="entry name" value="Abhydrolase_1"/>
    <property type="match status" value="1"/>
</dbReference>
<dbReference type="UniPathway" id="UPA00051">
    <property type="reaction ID" value="UER00074"/>
</dbReference>
<evidence type="ECO:0000313" key="15">
    <source>
        <dbReference type="Proteomes" id="UP000005233"/>
    </source>
</evidence>
<evidence type="ECO:0000256" key="12">
    <source>
        <dbReference type="PROSITE-ProRule" id="PRU00703"/>
    </source>
</evidence>
<keyword evidence="7 12" id="KW-0129">CBS domain</keyword>
<proteinExistence type="inferred from homology"/>
<dbReference type="AlphaFoldDB" id="H8I7U9"/>
<dbReference type="KEGG" id="mez:Mtc_1597"/>
<feature type="domain" description="CBS" evidence="13">
    <location>
        <begin position="374"/>
        <end position="433"/>
    </location>
</feature>
<comment type="pathway">
    <text evidence="11">Amino-acid biosynthesis; L-methionine biosynthesis via de novo pathway; O-acetyl-L-homoserine from L-homoserine: step 1/1.</text>
</comment>
<dbReference type="SUPFAM" id="SSF54631">
    <property type="entry name" value="CBS-domain pair"/>
    <property type="match status" value="1"/>
</dbReference>
<dbReference type="NCBIfam" id="NF001209">
    <property type="entry name" value="PRK00175.1"/>
    <property type="match status" value="1"/>
</dbReference>
<dbReference type="NCBIfam" id="TIGR01392">
    <property type="entry name" value="homoserO_Ac_trn"/>
    <property type="match status" value="1"/>
</dbReference>
<dbReference type="eggNOG" id="arCOG00627">
    <property type="taxonomic scope" value="Archaea"/>
</dbReference>
<sequence>MSAGSVGIVKTHYHHLSGGLPLESGQKLDEVTIAYETYGKLNKDKSNAILILHALSGDAHAAGRHEGDKRPGWWDIVIGPGKAFDTDKYFVICSNIIGGCKGSTGPSSINPSTGKPYGLNFPVITIGDMVNAQKKLIDFLGIEQLYAVAGGSMGGMQALQWCVAYPDSVRRGIIIATAAYSRPQHIAFNEVGRRAIMSDPNWNRGDYYGGEPPTKGLALARMVGHITYLSDESMQQKFGRRLKDKERYGYDFSTDFQVESYLQHQGGAFVKRFDANSYLYITKAIDYFDLKKNGSLDEAFRAVKARFLVISVTSDWLYPPYQSKEIVMALSSNGVDVSYAEINSIYGHDAFLLEGGQLNYLISNFLTPKLVKDVMASAVTIDENSSIEAAARAMLDSGVSHLPVVSNGGTISGIVTAWDISKAVALKYTCLDEIMTRNVVTIRKCDTLEAAAAKMELHDISALPVVDDAGHVIGILTSDGISKLIGQHK</sequence>
<dbReference type="InterPro" id="IPR029058">
    <property type="entry name" value="AB_hydrolase_fold"/>
</dbReference>
<evidence type="ECO:0000256" key="10">
    <source>
        <dbReference type="ARBA" id="ARBA00049043"/>
    </source>
</evidence>
<feature type="active site" description="Nucleophile" evidence="11">
    <location>
        <position position="152"/>
    </location>
</feature>
<evidence type="ECO:0000256" key="2">
    <source>
        <dbReference type="ARBA" id="ARBA00011738"/>
    </source>
</evidence>
<dbReference type="GO" id="GO:0005737">
    <property type="term" value="C:cytoplasm"/>
    <property type="evidence" value="ECO:0007669"/>
    <property type="project" value="UniProtKB-SubCell"/>
</dbReference>
<protein>
    <recommendedName>
        <fullName evidence="11">Homoserine O-acetyltransferase</fullName>
        <shortName evidence="11">HAT</shortName>
        <ecNumber evidence="11">2.3.1.31</ecNumber>
    </recommendedName>
    <alternativeName>
        <fullName evidence="11">Homoserine transacetylase</fullName>
        <shortName evidence="11">HTA</shortName>
    </alternativeName>
</protein>
<evidence type="ECO:0000259" key="13">
    <source>
        <dbReference type="PROSITE" id="PS51371"/>
    </source>
</evidence>
<keyword evidence="9 11" id="KW-0012">Acyltransferase</keyword>